<evidence type="ECO:0000313" key="5">
    <source>
        <dbReference type="EMBL" id="MBB3047689.1"/>
    </source>
</evidence>
<dbReference type="PANTHER" id="PTHR10434:SF9">
    <property type="entry name" value="PHOSPHOLIPID_GLYCEROL ACYLTRANSFERASE DOMAIN-CONTAINING PROTEIN"/>
    <property type="match status" value="1"/>
</dbReference>
<accession>A0A7W4Z5N4</accession>
<feature type="domain" description="Phospholipid/glycerol acyltransferase" evidence="4">
    <location>
        <begin position="54"/>
        <end position="166"/>
    </location>
</feature>
<dbReference type="GO" id="GO:0006654">
    <property type="term" value="P:phosphatidic acid biosynthetic process"/>
    <property type="evidence" value="ECO:0007669"/>
    <property type="project" value="TreeGrafter"/>
</dbReference>
<comment type="pathway">
    <text evidence="1">Lipid metabolism.</text>
</comment>
<dbReference type="CDD" id="cd07988">
    <property type="entry name" value="LPLAT_ABO13168-like"/>
    <property type="match status" value="1"/>
</dbReference>
<dbReference type="Pfam" id="PF01553">
    <property type="entry name" value="Acyltransferase"/>
    <property type="match status" value="1"/>
</dbReference>
<dbReference type="GO" id="GO:0003841">
    <property type="term" value="F:1-acylglycerol-3-phosphate O-acyltransferase activity"/>
    <property type="evidence" value="ECO:0007669"/>
    <property type="project" value="TreeGrafter"/>
</dbReference>
<name>A0A7W4Z5N4_9GAMM</name>
<dbReference type="EMBL" id="JACHWY010000002">
    <property type="protein sequence ID" value="MBB3047689.1"/>
    <property type="molecule type" value="Genomic_DNA"/>
</dbReference>
<reference evidence="5 6" key="1">
    <citation type="submission" date="2020-08" db="EMBL/GenBank/DDBJ databases">
        <title>Genomic Encyclopedia of Type Strains, Phase III (KMG-III): the genomes of soil and plant-associated and newly described type strains.</title>
        <authorList>
            <person name="Whitman W."/>
        </authorList>
    </citation>
    <scope>NUCLEOTIDE SEQUENCE [LARGE SCALE GENOMIC DNA]</scope>
    <source>
        <strain evidence="5 6">CECT 8654</strain>
    </source>
</reference>
<sequence>MENNKMQVAETLRNAPNIFDHPWIIRGLERIALPLLKWRGWTHHVEAPAEKKYVLIIAPHTSNWDFPLMFPVGLLLKRRVRFMAKHTLFVGPVGSVLRWLGGIPVERGSHHNFVKQMADEFGKAEEMVLIIAPEGTRSPVKSWKSGFYHIACEAGVPIVRCYLDAGRRRAGIWAPFYPTGDAEADMKALRADYDQVIPRYPEKFIRSDAA</sequence>
<evidence type="ECO:0000256" key="3">
    <source>
        <dbReference type="ARBA" id="ARBA00023315"/>
    </source>
</evidence>
<protein>
    <submittedName>
        <fullName evidence="5">1-acyl-sn-glycerol-3-phosphate acyltransferase</fullName>
    </submittedName>
</protein>
<dbReference type="SUPFAM" id="SSF69593">
    <property type="entry name" value="Glycerol-3-phosphate (1)-acyltransferase"/>
    <property type="match status" value="1"/>
</dbReference>
<organism evidence="5 6">
    <name type="scientific">Litorivivens lipolytica</name>
    <dbReference type="NCBI Taxonomy" id="1524264"/>
    <lineage>
        <taxon>Bacteria</taxon>
        <taxon>Pseudomonadati</taxon>
        <taxon>Pseudomonadota</taxon>
        <taxon>Gammaproteobacteria</taxon>
        <taxon>Litorivivens</taxon>
    </lineage>
</organism>
<keyword evidence="2 5" id="KW-0808">Transferase</keyword>
<keyword evidence="3 5" id="KW-0012">Acyltransferase</keyword>
<dbReference type="SMART" id="SM00563">
    <property type="entry name" value="PlsC"/>
    <property type="match status" value="1"/>
</dbReference>
<evidence type="ECO:0000259" key="4">
    <source>
        <dbReference type="SMART" id="SM00563"/>
    </source>
</evidence>
<comment type="caution">
    <text evidence="5">The sequence shown here is derived from an EMBL/GenBank/DDBJ whole genome shotgun (WGS) entry which is preliminary data.</text>
</comment>
<dbReference type="Proteomes" id="UP000537130">
    <property type="component" value="Unassembled WGS sequence"/>
</dbReference>
<gene>
    <name evidence="5" type="ORF">FHR99_001955</name>
</gene>
<evidence type="ECO:0000313" key="6">
    <source>
        <dbReference type="Proteomes" id="UP000537130"/>
    </source>
</evidence>
<dbReference type="RefSeq" id="WP_343067502.1">
    <property type="nucleotide sequence ID" value="NZ_JACHWY010000002.1"/>
</dbReference>
<dbReference type="AlphaFoldDB" id="A0A7W4Z5N4"/>
<evidence type="ECO:0000256" key="1">
    <source>
        <dbReference type="ARBA" id="ARBA00005189"/>
    </source>
</evidence>
<keyword evidence="6" id="KW-1185">Reference proteome</keyword>
<dbReference type="InterPro" id="IPR002123">
    <property type="entry name" value="Plipid/glycerol_acylTrfase"/>
</dbReference>
<dbReference type="PANTHER" id="PTHR10434">
    <property type="entry name" value="1-ACYL-SN-GLYCEROL-3-PHOSPHATE ACYLTRANSFERASE"/>
    <property type="match status" value="1"/>
</dbReference>
<evidence type="ECO:0000256" key="2">
    <source>
        <dbReference type="ARBA" id="ARBA00022679"/>
    </source>
</evidence>
<proteinExistence type="predicted"/>